<proteinExistence type="predicted"/>
<reference evidence="1 2" key="1">
    <citation type="journal article" date="2022" name="New Phytol.">
        <title>Ecological generalism drives hyperdiversity of secondary metabolite gene clusters in xylarialean endophytes.</title>
        <authorList>
            <person name="Franco M.E.E."/>
            <person name="Wisecaver J.H."/>
            <person name="Arnold A.E."/>
            <person name="Ju Y.M."/>
            <person name="Slot J.C."/>
            <person name="Ahrendt S."/>
            <person name="Moore L.P."/>
            <person name="Eastman K.E."/>
            <person name="Scott K."/>
            <person name="Konkel Z."/>
            <person name="Mondo S.J."/>
            <person name="Kuo A."/>
            <person name="Hayes R.D."/>
            <person name="Haridas S."/>
            <person name="Andreopoulos B."/>
            <person name="Riley R."/>
            <person name="LaButti K."/>
            <person name="Pangilinan J."/>
            <person name="Lipzen A."/>
            <person name="Amirebrahimi M."/>
            <person name="Yan J."/>
            <person name="Adam C."/>
            <person name="Keymanesh K."/>
            <person name="Ng V."/>
            <person name="Louie K."/>
            <person name="Northen T."/>
            <person name="Drula E."/>
            <person name="Henrissat B."/>
            <person name="Hsieh H.M."/>
            <person name="Youens-Clark K."/>
            <person name="Lutzoni F."/>
            <person name="Miadlikowska J."/>
            <person name="Eastwood D.C."/>
            <person name="Hamelin R.C."/>
            <person name="Grigoriev I.V."/>
            <person name="U'Ren J.M."/>
        </authorList>
    </citation>
    <scope>NUCLEOTIDE SEQUENCE [LARGE SCALE GENOMIC DNA]</scope>
    <source>
        <strain evidence="1 2">ER1909</strain>
    </source>
</reference>
<name>A0ACC0DL26_9PEZI</name>
<organism evidence="1 2">
    <name type="scientific">Hypoxylon rubiginosum</name>
    <dbReference type="NCBI Taxonomy" id="110542"/>
    <lineage>
        <taxon>Eukaryota</taxon>
        <taxon>Fungi</taxon>
        <taxon>Dikarya</taxon>
        <taxon>Ascomycota</taxon>
        <taxon>Pezizomycotina</taxon>
        <taxon>Sordariomycetes</taxon>
        <taxon>Xylariomycetidae</taxon>
        <taxon>Xylariales</taxon>
        <taxon>Hypoxylaceae</taxon>
        <taxon>Hypoxylon</taxon>
    </lineage>
</organism>
<dbReference type="EMBL" id="MU394281">
    <property type="protein sequence ID" value="KAI6093293.1"/>
    <property type="molecule type" value="Genomic_DNA"/>
</dbReference>
<keyword evidence="2" id="KW-1185">Reference proteome</keyword>
<evidence type="ECO:0000313" key="2">
    <source>
        <dbReference type="Proteomes" id="UP001497680"/>
    </source>
</evidence>
<sequence>MKTPAMGVDVKATAIEACVYGGSSRSAAGDGSRIIEHLRNSSRDPEKVNFEDPRLSQHYRYGLEEDILRNFYLIGIFNNVGDVSRSLVFEVLLLEGSLLTYLGLYVYDFSHATMNRAWPLHQLFNKSWSITKVRPRDRECLARGKQGDNINWRYNSTRKPDQRRMLCEDCWQKKEADVPKKPTFVVALKDRVCLGCEKRGDEVKPDHWVYENPKDRDQRRMFCIGCYHKRRTTNYPKVAPKDRVCVECGNPGDRDGWVHVDHRAPDESRMLCRVCAQEREDGKRGPRYSKKVDLRTESA</sequence>
<accession>A0ACC0DL26</accession>
<protein>
    <submittedName>
        <fullName evidence="1">Uncharacterized protein</fullName>
    </submittedName>
</protein>
<dbReference type="Proteomes" id="UP001497680">
    <property type="component" value="Unassembled WGS sequence"/>
</dbReference>
<comment type="caution">
    <text evidence="1">The sequence shown here is derived from an EMBL/GenBank/DDBJ whole genome shotgun (WGS) entry which is preliminary data.</text>
</comment>
<evidence type="ECO:0000313" key="1">
    <source>
        <dbReference type="EMBL" id="KAI6093293.1"/>
    </source>
</evidence>
<gene>
    <name evidence="1" type="ORF">F4821DRAFT_253273</name>
</gene>